<feature type="transmembrane region" description="Helical" evidence="1">
    <location>
        <begin position="41"/>
        <end position="63"/>
    </location>
</feature>
<evidence type="ECO:0000256" key="1">
    <source>
        <dbReference type="SAM" id="Phobius"/>
    </source>
</evidence>
<name>A0ABU7MAD5_9ACTN</name>
<keyword evidence="1" id="KW-0812">Transmembrane</keyword>
<dbReference type="Proteomes" id="UP001347146">
    <property type="component" value="Unassembled WGS sequence"/>
</dbReference>
<evidence type="ECO:0000313" key="3">
    <source>
        <dbReference type="EMBL" id="MEE3850060.1"/>
    </source>
</evidence>
<protein>
    <submittedName>
        <fullName evidence="3">META domain-containing protein</fullName>
    </submittedName>
</protein>
<sequence>MPCTGAQTVATQDDRHLSHRAAERGNRQVTAPKGLGSLRSVLLAVAFLALVAPVVGTGAATAAPVPVPPAPLRPAPVPPILPDDPYTLLAGHSYSSVGVIGGAIPGGGPLTVDFARGERRVGLDAGCNQHAGTVTVKGDQLRIDRLASTMMACPAPRSEADGWLTRFTSVPLTWRVLGPVLALSSPVQTVVLVEQQPSTR</sequence>
<dbReference type="Pfam" id="PF03724">
    <property type="entry name" value="META"/>
    <property type="match status" value="1"/>
</dbReference>
<dbReference type="RefSeq" id="WP_330431747.1">
    <property type="nucleotide sequence ID" value="NZ_JAZDUF010000002.1"/>
</dbReference>
<evidence type="ECO:0000313" key="4">
    <source>
        <dbReference type="Proteomes" id="UP001347146"/>
    </source>
</evidence>
<accession>A0ABU7MAD5</accession>
<dbReference type="InterPro" id="IPR005184">
    <property type="entry name" value="DUF306_Meta_HslJ"/>
</dbReference>
<gene>
    <name evidence="3" type="ORF">VZC37_06930</name>
</gene>
<reference evidence="3 4" key="1">
    <citation type="submission" date="2024-01" db="EMBL/GenBank/DDBJ databases">
        <title>Draft genome sequence of Gordonia sp. LSe1-13.</title>
        <authorList>
            <person name="Suphannarot A."/>
            <person name="Mingma R."/>
        </authorList>
    </citation>
    <scope>NUCLEOTIDE SEQUENCE [LARGE SCALE GENOMIC DNA]</scope>
    <source>
        <strain evidence="3 4">LSe1-13</strain>
    </source>
</reference>
<keyword evidence="1" id="KW-1133">Transmembrane helix</keyword>
<feature type="domain" description="DUF306" evidence="2">
    <location>
        <begin position="89"/>
        <end position="186"/>
    </location>
</feature>
<keyword evidence="1" id="KW-0472">Membrane</keyword>
<dbReference type="EMBL" id="JAZDUF010000002">
    <property type="protein sequence ID" value="MEE3850060.1"/>
    <property type="molecule type" value="Genomic_DNA"/>
</dbReference>
<evidence type="ECO:0000259" key="2">
    <source>
        <dbReference type="Pfam" id="PF03724"/>
    </source>
</evidence>
<dbReference type="InterPro" id="IPR038670">
    <property type="entry name" value="HslJ-like_sf"/>
</dbReference>
<dbReference type="Gene3D" id="2.40.128.270">
    <property type="match status" value="1"/>
</dbReference>
<organism evidence="3 4">
    <name type="scientific">Gordonia sesuvii</name>
    <dbReference type="NCBI Taxonomy" id="3116777"/>
    <lineage>
        <taxon>Bacteria</taxon>
        <taxon>Bacillati</taxon>
        <taxon>Actinomycetota</taxon>
        <taxon>Actinomycetes</taxon>
        <taxon>Mycobacteriales</taxon>
        <taxon>Gordoniaceae</taxon>
        <taxon>Gordonia</taxon>
    </lineage>
</organism>
<comment type="caution">
    <text evidence="3">The sequence shown here is derived from an EMBL/GenBank/DDBJ whole genome shotgun (WGS) entry which is preliminary data.</text>
</comment>
<proteinExistence type="predicted"/>
<keyword evidence="4" id="KW-1185">Reference proteome</keyword>